<gene>
    <name evidence="3" type="ORF">CC86DRAFT_402517</name>
</gene>
<keyword evidence="2" id="KW-0067">ATP-binding</keyword>
<dbReference type="Gene3D" id="3.30.420.40">
    <property type="match status" value="1"/>
</dbReference>
<dbReference type="AlphaFoldDB" id="A0A6A7AAZ0"/>
<dbReference type="InterPro" id="IPR043129">
    <property type="entry name" value="ATPase_NBD"/>
</dbReference>
<name>A0A6A7AAZ0_9PLEO</name>
<dbReference type="Proteomes" id="UP000799424">
    <property type="component" value="Unassembled WGS sequence"/>
</dbReference>
<protein>
    <recommendedName>
        <fullName evidence="5">Actin-like ATPase domain-containing protein</fullName>
    </recommendedName>
</protein>
<dbReference type="GO" id="GO:0005524">
    <property type="term" value="F:ATP binding"/>
    <property type="evidence" value="ECO:0007669"/>
    <property type="project" value="UniProtKB-KW"/>
</dbReference>
<organism evidence="3 4">
    <name type="scientific">Ophiobolus disseminans</name>
    <dbReference type="NCBI Taxonomy" id="1469910"/>
    <lineage>
        <taxon>Eukaryota</taxon>
        <taxon>Fungi</taxon>
        <taxon>Dikarya</taxon>
        <taxon>Ascomycota</taxon>
        <taxon>Pezizomycotina</taxon>
        <taxon>Dothideomycetes</taxon>
        <taxon>Pleosporomycetidae</taxon>
        <taxon>Pleosporales</taxon>
        <taxon>Pleosporineae</taxon>
        <taxon>Phaeosphaeriaceae</taxon>
        <taxon>Ophiobolus</taxon>
    </lineage>
</organism>
<evidence type="ECO:0000256" key="2">
    <source>
        <dbReference type="ARBA" id="ARBA00022840"/>
    </source>
</evidence>
<dbReference type="SUPFAM" id="SSF53067">
    <property type="entry name" value="Actin-like ATPase domain"/>
    <property type="match status" value="2"/>
</dbReference>
<proteinExistence type="predicted"/>
<dbReference type="CDD" id="cd10170">
    <property type="entry name" value="ASKHA_NBD_HSP70"/>
    <property type="match status" value="1"/>
</dbReference>
<evidence type="ECO:0000313" key="4">
    <source>
        <dbReference type="Proteomes" id="UP000799424"/>
    </source>
</evidence>
<dbReference type="PANTHER" id="PTHR14187">
    <property type="entry name" value="ALPHA KINASE/ELONGATION FACTOR 2 KINASE"/>
    <property type="match status" value="1"/>
</dbReference>
<accession>A0A6A7AAZ0</accession>
<evidence type="ECO:0008006" key="5">
    <source>
        <dbReference type="Google" id="ProtNLM"/>
    </source>
</evidence>
<reference evidence="3" key="1">
    <citation type="journal article" date="2020" name="Stud. Mycol.">
        <title>101 Dothideomycetes genomes: a test case for predicting lifestyles and emergence of pathogens.</title>
        <authorList>
            <person name="Haridas S."/>
            <person name="Albert R."/>
            <person name="Binder M."/>
            <person name="Bloem J."/>
            <person name="Labutti K."/>
            <person name="Salamov A."/>
            <person name="Andreopoulos B."/>
            <person name="Baker S."/>
            <person name="Barry K."/>
            <person name="Bills G."/>
            <person name="Bluhm B."/>
            <person name="Cannon C."/>
            <person name="Castanera R."/>
            <person name="Culley D."/>
            <person name="Daum C."/>
            <person name="Ezra D."/>
            <person name="Gonzalez J."/>
            <person name="Henrissat B."/>
            <person name="Kuo A."/>
            <person name="Liang C."/>
            <person name="Lipzen A."/>
            <person name="Lutzoni F."/>
            <person name="Magnuson J."/>
            <person name="Mondo S."/>
            <person name="Nolan M."/>
            <person name="Ohm R."/>
            <person name="Pangilinan J."/>
            <person name="Park H.-J."/>
            <person name="Ramirez L."/>
            <person name="Alfaro M."/>
            <person name="Sun H."/>
            <person name="Tritt A."/>
            <person name="Yoshinaga Y."/>
            <person name="Zwiers L.-H."/>
            <person name="Turgeon B."/>
            <person name="Goodwin S."/>
            <person name="Spatafora J."/>
            <person name="Crous P."/>
            <person name="Grigoriev I."/>
        </authorList>
    </citation>
    <scope>NUCLEOTIDE SEQUENCE</scope>
    <source>
        <strain evidence="3">CBS 113818</strain>
    </source>
</reference>
<dbReference type="GO" id="GO:0140662">
    <property type="term" value="F:ATP-dependent protein folding chaperone"/>
    <property type="evidence" value="ECO:0007669"/>
    <property type="project" value="InterPro"/>
</dbReference>
<dbReference type="PANTHER" id="PTHR14187:SF82">
    <property type="entry name" value="FAMILY CHAPERONE, PUTATIVE (AFU_ORTHOLOGUE AFUA_7G08575)-RELATED"/>
    <property type="match status" value="1"/>
</dbReference>
<sequence length="593" mass="66434">MDTKLPKRDPLQDILKELNIAVDENRDRVIIGLDFGTTYSGIAYAFSTKPDQIYSITEWPGAQGRSVPKTPTVLKYDGKKGFQWGYELDRSIEEKIVGIKLLLDPEQERPLFDSTGAAATQAELKRLGKPPVDIASDYIAAIYKHSMKIIEGKVPKDYLSMLDKQFVLSVPAAWSDKAKDTTLRAARNAGITPIELIKEPEAAALFTLNQLKNQGLSVGDAITICDAGGGTVDLVSYELIRLIPLELKELVPSTGGIAGSLMINRRFEEFIKSTVGERCYLDLKETNGWRHAMKTFDENIKPGFRGRDDEDQYINFPMANIADNPNRGVKANTVTVTAVNLYGVFEPVFKEIDRLVAEQINKVRIKRLQDKHPKGADIKAIFLVGGFGSSLFLRDSIKKAHPDIQVIQPNDAWSAIVQGSVLSKLPQEATVVSSVAERHYGVAVGETYDPVRDAAHQSEKYWDEWTEIYRIPRMRWYISKSDDLERSRTIDFVFSSSFPSNPSPLDMKTTYDLLMSSSDIAQAYVNETVTKNCSLSIDLSVVPREHWKPKVRASDDEEYTNINFKLLVKVEGARMVFSFECGGKEYGAVNTEY</sequence>
<dbReference type="Pfam" id="PF00012">
    <property type="entry name" value="HSP70"/>
    <property type="match status" value="1"/>
</dbReference>
<keyword evidence="1" id="KW-0547">Nucleotide-binding</keyword>
<dbReference type="EMBL" id="MU006219">
    <property type="protein sequence ID" value="KAF2830480.1"/>
    <property type="molecule type" value="Genomic_DNA"/>
</dbReference>
<keyword evidence="4" id="KW-1185">Reference proteome</keyword>
<dbReference type="OrthoDB" id="2963168at2759"/>
<evidence type="ECO:0000256" key="1">
    <source>
        <dbReference type="ARBA" id="ARBA00022741"/>
    </source>
</evidence>
<evidence type="ECO:0000313" key="3">
    <source>
        <dbReference type="EMBL" id="KAF2830480.1"/>
    </source>
</evidence>
<dbReference type="InterPro" id="IPR013126">
    <property type="entry name" value="Hsp_70_fam"/>
</dbReference>